<dbReference type="Proteomes" id="UP000286641">
    <property type="component" value="Unplaced"/>
</dbReference>
<proteinExistence type="predicted"/>
<sequence>MHTPPHTCRYQLEDESAHLDEMPLMMSEEGFENDESDYHTLPRARITQRRRGLEWFVCGGWKFLCTSWLHTSGACCLYCPFVCPASATQSGELSLYLSLQMG</sequence>
<reference key="1">
    <citation type="submission" date="2019-01" db="UniProtKB">
        <authorList>
            <consortium name="RefSeq"/>
        </authorList>
    </citation>
    <scope>IDENTIFICATION</scope>
</reference>
<accession>A0A3Q7NFN6</accession>
<protein>
    <submittedName>
        <fullName evidence="2">Probable phospholipid-transporting ATPase IIB isoform X2</fullName>
    </submittedName>
</protein>
<reference evidence="2" key="2">
    <citation type="submission" date="2025-08" db="UniProtKB">
        <authorList>
            <consortium name="RefSeq"/>
        </authorList>
    </citation>
    <scope>IDENTIFICATION</scope>
    <source>
        <tissue evidence="2">Blood</tissue>
    </source>
</reference>
<keyword evidence="1" id="KW-1185">Reference proteome</keyword>
<organism evidence="1 2">
    <name type="scientific">Callorhinus ursinus</name>
    <name type="common">Northern fur seal</name>
    <dbReference type="NCBI Taxonomy" id="34884"/>
    <lineage>
        <taxon>Eukaryota</taxon>
        <taxon>Metazoa</taxon>
        <taxon>Chordata</taxon>
        <taxon>Craniata</taxon>
        <taxon>Vertebrata</taxon>
        <taxon>Euteleostomi</taxon>
        <taxon>Mammalia</taxon>
        <taxon>Eutheria</taxon>
        <taxon>Laurasiatheria</taxon>
        <taxon>Carnivora</taxon>
        <taxon>Caniformia</taxon>
        <taxon>Pinnipedia</taxon>
        <taxon>Otariidae</taxon>
        <taxon>Callorhinus</taxon>
    </lineage>
</organism>
<dbReference type="AlphaFoldDB" id="A0A3Q7NFN6"/>
<evidence type="ECO:0000313" key="1">
    <source>
        <dbReference type="Proteomes" id="UP000286641"/>
    </source>
</evidence>
<name>A0A3Q7NFN6_CALUR</name>
<dbReference type="RefSeq" id="XP_025719635.1">
    <property type="nucleotide sequence ID" value="XM_025863850.1"/>
</dbReference>
<gene>
    <name evidence="2" type="primary">LOC112816997</name>
</gene>
<evidence type="ECO:0000313" key="2">
    <source>
        <dbReference type="RefSeq" id="XP_025719635.1"/>
    </source>
</evidence>